<keyword evidence="4" id="KW-1185">Reference proteome</keyword>
<accession>A0A9N8X1D8</accession>
<dbReference type="SUPFAM" id="SSF51126">
    <property type="entry name" value="Pectin lyase-like"/>
    <property type="match status" value="1"/>
</dbReference>
<dbReference type="Gene3D" id="2.160.20.10">
    <property type="entry name" value="Single-stranded right-handed beta-helix, Pectin lyase-like"/>
    <property type="match status" value="1"/>
</dbReference>
<dbReference type="EMBL" id="CAJQZC010000003">
    <property type="protein sequence ID" value="CAG4894578.1"/>
    <property type="molecule type" value="Genomic_DNA"/>
</dbReference>
<dbReference type="InterPro" id="IPR011050">
    <property type="entry name" value="Pectin_lyase_fold/virulence"/>
</dbReference>
<evidence type="ECO:0000313" key="4">
    <source>
        <dbReference type="Proteomes" id="UP000789704"/>
    </source>
</evidence>
<comment type="caution">
    <text evidence="3">The sequence shown here is derived from an EMBL/GenBank/DDBJ whole genome shotgun (WGS) entry which is preliminary data.</text>
</comment>
<feature type="domain" description="Right handed beta helix" evidence="2">
    <location>
        <begin position="174"/>
        <end position="364"/>
    </location>
</feature>
<dbReference type="InterPro" id="IPR006626">
    <property type="entry name" value="PbH1"/>
</dbReference>
<gene>
    <name evidence="3" type="ORF">LMG31841_01942</name>
</gene>
<reference evidence="3" key="1">
    <citation type="submission" date="2021-04" db="EMBL/GenBank/DDBJ databases">
        <authorList>
            <person name="Vanwijnsberghe S."/>
        </authorList>
    </citation>
    <scope>NUCLEOTIDE SEQUENCE</scope>
    <source>
        <strain evidence="3">LMG 31841</strain>
    </source>
</reference>
<dbReference type="Pfam" id="PF13229">
    <property type="entry name" value="Beta_helix"/>
    <property type="match status" value="1"/>
</dbReference>
<feature type="signal peptide" evidence="1">
    <location>
        <begin position="1"/>
        <end position="25"/>
    </location>
</feature>
<dbReference type="InterPro" id="IPR039448">
    <property type="entry name" value="Beta_helix"/>
</dbReference>
<sequence>MIKSSLGVVVSCAALLSAFAPQASAEKQNVPTSTLSGVKQAKLAGGYKRIAGVVDVVAFPAADGRDQADALQAALDTLQQGQRLVLTPGTYVVGHSLEVRNRSVIVSGYGATFVATNANDQSIVMTGRNSTVAGLTLLGTGDARLETVTSTKVAVSGAGIQVLDVTIQGGASVGIFVSGGTSVAIAGNKVLSTLADGIHITGGSSNVLVKDNTVTGTGDDMLAVVSYQKDGALNRNVLLTGNTLSGNPWGRGMSVVGGADVTMTGNTVQGVQKAAGILIAQEDGYRTYGVSNVLIMSNVITDIENSPNPGNDLPPAQHAAIDMNTGSGLVNLVSVTGNQIARANFGGVRALGNVCQYRVSGNAFSAIAGAPVSLQSRGCSPSQIICGANTLDGSTLAPPVGCSATGTLSVTGADASRLPQIRTALRQTQQTSLDRKRAVNRS</sequence>
<dbReference type="SMART" id="SM00710">
    <property type="entry name" value="PbH1"/>
    <property type="match status" value="7"/>
</dbReference>
<evidence type="ECO:0000313" key="3">
    <source>
        <dbReference type="EMBL" id="CAG4894578.1"/>
    </source>
</evidence>
<organism evidence="3 4">
    <name type="scientific">Paraburkholderia saeva</name>
    <dbReference type="NCBI Taxonomy" id="2777537"/>
    <lineage>
        <taxon>Bacteria</taxon>
        <taxon>Pseudomonadati</taxon>
        <taxon>Pseudomonadota</taxon>
        <taxon>Betaproteobacteria</taxon>
        <taxon>Burkholderiales</taxon>
        <taxon>Burkholderiaceae</taxon>
        <taxon>Paraburkholderia</taxon>
    </lineage>
</organism>
<keyword evidence="1" id="KW-0732">Signal</keyword>
<dbReference type="Proteomes" id="UP000789704">
    <property type="component" value="Unassembled WGS sequence"/>
</dbReference>
<dbReference type="InterPro" id="IPR012334">
    <property type="entry name" value="Pectin_lyas_fold"/>
</dbReference>
<dbReference type="AlphaFoldDB" id="A0A9N8X1D8"/>
<proteinExistence type="predicted"/>
<evidence type="ECO:0000259" key="2">
    <source>
        <dbReference type="Pfam" id="PF13229"/>
    </source>
</evidence>
<dbReference type="RefSeq" id="WP_228875935.1">
    <property type="nucleotide sequence ID" value="NZ_CAJQYX010000001.1"/>
</dbReference>
<feature type="chain" id="PRO_5040249040" description="Right handed beta helix domain-containing protein" evidence="1">
    <location>
        <begin position="26"/>
        <end position="442"/>
    </location>
</feature>
<protein>
    <recommendedName>
        <fullName evidence="2">Right handed beta helix domain-containing protein</fullName>
    </recommendedName>
</protein>
<name>A0A9N8X1D8_9BURK</name>
<evidence type="ECO:0000256" key="1">
    <source>
        <dbReference type="SAM" id="SignalP"/>
    </source>
</evidence>